<dbReference type="RefSeq" id="WP_380075110.1">
    <property type="nucleotide sequence ID" value="NZ_JBHSEL010000126.1"/>
</dbReference>
<proteinExistence type="predicted"/>
<feature type="non-terminal residue" evidence="1">
    <location>
        <position position="1"/>
    </location>
</feature>
<evidence type="ECO:0000313" key="1">
    <source>
        <dbReference type="EMBL" id="MFC4626592.1"/>
    </source>
</evidence>
<organism evidence="1 2">
    <name type="scientific">Daeguia caeni</name>
    <dbReference type="NCBI Taxonomy" id="439612"/>
    <lineage>
        <taxon>Bacteria</taxon>
        <taxon>Pseudomonadati</taxon>
        <taxon>Pseudomonadota</taxon>
        <taxon>Alphaproteobacteria</taxon>
        <taxon>Hyphomicrobiales</taxon>
        <taxon>Brucellaceae</taxon>
        <taxon>Daeguia</taxon>
    </lineage>
</organism>
<dbReference type="Proteomes" id="UP001596042">
    <property type="component" value="Unassembled WGS sequence"/>
</dbReference>
<dbReference type="EMBL" id="JBHSEL010000126">
    <property type="protein sequence ID" value="MFC4626592.1"/>
    <property type="molecule type" value="Genomic_DNA"/>
</dbReference>
<protein>
    <submittedName>
        <fullName evidence="1">Uncharacterized protein</fullName>
    </submittedName>
</protein>
<comment type="caution">
    <text evidence="1">The sequence shown here is derived from an EMBL/GenBank/DDBJ whole genome shotgun (WGS) entry which is preliminary data.</text>
</comment>
<name>A0ABV9HA57_9HYPH</name>
<evidence type="ECO:0000313" key="2">
    <source>
        <dbReference type="Proteomes" id="UP001596042"/>
    </source>
</evidence>
<gene>
    <name evidence="1" type="ORF">ACFO1V_15495</name>
</gene>
<accession>A0ABV9HA57</accession>
<sequence length="109" mass="12734">VNYLSVEKQGRISLPLPAPPPSLWSYIESHPPLCQHVNLSFLKIFHVRSEFPFNSPGNRPVPCCISACVATNQPYYFDMRIWLKSEAVFLHVKRCGYHFFIKFESHRRL</sequence>
<reference evidence="2" key="1">
    <citation type="journal article" date="2019" name="Int. J. Syst. Evol. Microbiol.">
        <title>The Global Catalogue of Microorganisms (GCM) 10K type strain sequencing project: providing services to taxonomists for standard genome sequencing and annotation.</title>
        <authorList>
            <consortium name="The Broad Institute Genomics Platform"/>
            <consortium name="The Broad Institute Genome Sequencing Center for Infectious Disease"/>
            <person name="Wu L."/>
            <person name="Ma J."/>
        </authorList>
    </citation>
    <scope>NUCLEOTIDE SEQUENCE [LARGE SCALE GENOMIC DNA]</scope>
    <source>
        <strain evidence="2">CGMCC 1.15731</strain>
    </source>
</reference>
<keyword evidence="2" id="KW-1185">Reference proteome</keyword>